<sequence length="622" mass="69605">MTFRQFAFNNVLRNKRTYAAYFLSSAFSVMVFFVYAVFAFHPDLANGKVNNNVSTGMHFAEGLIYVFSFFFVLFSMSSFLKTRKKEFGLMVMLGMTNTQLRAMVFLENVLIGLFATLSGIGMGLVFSKLMLLSAGNLLELEETLPFYIPVKALLLTFLAFLILFVVISLFTVSILRGNKLIDLIKGSSMPKPEPKASTLLSLTAALLIGAGYAIALVVKGMAVVAAMIPVTLMVIVGTYFLFTQLSVYLINKSRSNRSFFWRKTNLLFLSDLSYRMKDNARTFFMVSILSTLAFSAIGSLVGFKTMATNLLFEQSPFAMEYVSERGMTKEAATDVRLIESTLTNAAMSYRAYQAFMSEQRLAGSEDTVYVVKASDFNPIAAAAGEKTVEIDNNEAVMIYNENLQIKRTPPSQQGSISLQDLKLNQVGAQPSNTMPLFQDYYIVSDAAYDKLYHKKGRAFYAFDLKSWRATKDISLELEEKLAGDGKSFMSLAYEYALINQSFGIVLFIGLFIGAVFFVASGSFLYFRLYADMPEDKAKFKSITKLGLTDRELSGIVTKQLMILFFVPIVVAFIHGTVALIALQNMFEYSLIQTSMTVLGTFMLIQLIYFLLIRAKYVKQVMV</sequence>
<feature type="transmembrane region" description="Helical" evidence="6">
    <location>
        <begin position="224"/>
        <end position="250"/>
    </location>
</feature>
<name>A0ABV8SH35_9BACL</name>
<dbReference type="InterPro" id="IPR052536">
    <property type="entry name" value="ABC-4_Integral_Memb_Prot"/>
</dbReference>
<dbReference type="EMBL" id="JBHSED010000065">
    <property type="protein sequence ID" value="MFC4306565.1"/>
    <property type="molecule type" value="Genomic_DNA"/>
</dbReference>
<evidence type="ECO:0000256" key="4">
    <source>
        <dbReference type="ARBA" id="ARBA00022989"/>
    </source>
</evidence>
<feature type="transmembrane region" description="Helical" evidence="6">
    <location>
        <begin position="283"/>
        <end position="303"/>
    </location>
</feature>
<feature type="transmembrane region" description="Helical" evidence="6">
    <location>
        <begin position="20"/>
        <end position="42"/>
    </location>
</feature>
<accession>A0ABV8SH35</accession>
<feature type="transmembrane region" description="Helical" evidence="6">
    <location>
        <begin position="62"/>
        <end position="80"/>
    </location>
</feature>
<organism evidence="8 9">
    <name type="scientific">Cohnella boryungensis</name>
    <dbReference type="NCBI Taxonomy" id="768479"/>
    <lineage>
        <taxon>Bacteria</taxon>
        <taxon>Bacillati</taxon>
        <taxon>Bacillota</taxon>
        <taxon>Bacilli</taxon>
        <taxon>Bacillales</taxon>
        <taxon>Paenibacillaceae</taxon>
        <taxon>Cohnella</taxon>
    </lineage>
</organism>
<evidence type="ECO:0000313" key="9">
    <source>
        <dbReference type="Proteomes" id="UP001595755"/>
    </source>
</evidence>
<dbReference type="PANTHER" id="PTHR46795">
    <property type="entry name" value="ABC TRANSPORTER PERMEASE-RELATED-RELATED"/>
    <property type="match status" value="1"/>
</dbReference>
<feature type="transmembrane region" description="Helical" evidence="6">
    <location>
        <begin position="502"/>
        <end position="526"/>
    </location>
</feature>
<dbReference type="Proteomes" id="UP001595755">
    <property type="component" value="Unassembled WGS sequence"/>
</dbReference>
<feature type="transmembrane region" description="Helical" evidence="6">
    <location>
        <begin position="560"/>
        <end position="582"/>
    </location>
</feature>
<evidence type="ECO:0000256" key="3">
    <source>
        <dbReference type="ARBA" id="ARBA00022692"/>
    </source>
</evidence>
<proteinExistence type="inferred from homology"/>
<comment type="caution">
    <text evidence="8">The sequence shown here is derived from an EMBL/GenBank/DDBJ whole genome shotgun (WGS) entry which is preliminary data.</text>
</comment>
<dbReference type="PIRSF" id="PIRSF018968">
    <property type="entry name" value="ABC_permease_BceB"/>
    <property type="match status" value="1"/>
</dbReference>
<reference evidence="9" key="1">
    <citation type="journal article" date="2019" name="Int. J. Syst. Evol. Microbiol.">
        <title>The Global Catalogue of Microorganisms (GCM) 10K type strain sequencing project: providing services to taxonomists for standard genome sequencing and annotation.</title>
        <authorList>
            <consortium name="The Broad Institute Genomics Platform"/>
            <consortium name="The Broad Institute Genome Sequencing Center for Infectious Disease"/>
            <person name="Wu L."/>
            <person name="Ma J."/>
        </authorList>
    </citation>
    <scope>NUCLEOTIDE SEQUENCE [LARGE SCALE GENOMIC DNA]</scope>
    <source>
        <strain evidence="9">CGMCC 4.1641</strain>
    </source>
</reference>
<evidence type="ECO:0000256" key="2">
    <source>
        <dbReference type="ARBA" id="ARBA00022475"/>
    </source>
</evidence>
<keyword evidence="6" id="KW-0813">Transport</keyword>
<keyword evidence="3 6" id="KW-0812">Transmembrane</keyword>
<dbReference type="InterPro" id="IPR027022">
    <property type="entry name" value="ABC_permease_BceB-typ"/>
</dbReference>
<keyword evidence="2 6" id="KW-1003">Cell membrane</keyword>
<feature type="transmembrane region" description="Helical" evidence="6">
    <location>
        <begin position="146"/>
        <end position="175"/>
    </location>
</feature>
<evidence type="ECO:0000313" key="8">
    <source>
        <dbReference type="EMBL" id="MFC4306565.1"/>
    </source>
</evidence>
<feature type="transmembrane region" description="Helical" evidence="6">
    <location>
        <begin position="588"/>
        <end position="611"/>
    </location>
</feature>
<evidence type="ECO:0000256" key="1">
    <source>
        <dbReference type="ARBA" id="ARBA00004651"/>
    </source>
</evidence>
<gene>
    <name evidence="8" type="ORF">ACFO1S_24400</name>
</gene>
<comment type="similarity">
    <text evidence="6">Belongs to the ABC-4 integral membrane protein family.</text>
</comment>
<feature type="transmembrane region" description="Helical" evidence="6">
    <location>
        <begin position="100"/>
        <end position="126"/>
    </location>
</feature>
<evidence type="ECO:0000256" key="5">
    <source>
        <dbReference type="ARBA" id="ARBA00023136"/>
    </source>
</evidence>
<evidence type="ECO:0000256" key="6">
    <source>
        <dbReference type="PIRNR" id="PIRNR018968"/>
    </source>
</evidence>
<dbReference type="Pfam" id="PF02687">
    <property type="entry name" value="FtsX"/>
    <property type="match status" value="1"/>
</dbReference>
<feature type="transmembrane region" description="Helical" evidence="6">
    <location>
        <begin position="196"/>
        <end position="218"/>
    </location>
</feature>
<keyword evidence="5 6" id="KW-0472">Membrane</keyword>
<comment type="subcellular location">
    <subcellularLocation>
        <location evidence="1 6">Cell membrane</location>
        <topology evidence="1 6">Multi-pass membrane protein</topology>
    </subcellularLocation>
</comment>
<dbReference type="PANTHER" id="PTHR46795:SF2">
    <property type="entry name" value="ABC TRANSPORTER, PERMEASE PROTEIN"/>
    <property type="match status" value="1"/>
</dbReference>
<dbReference type="InterPro" id="IPR003838">
    <property type="entry name" value="ABC3_permease_C"/>
</dbReference>
<keyword evidence="9" id="KW-1185">Reference proteome</keyword>
<keyword evidence="4 6" id="KW-1133">Transmembrane helix</keyword>
<protein>
    <submittedName>
        <fullName evidence="8">FtsX-like permease family protein</fullName>
    </submittedName>
</protein>
<evidence type="ECO:0000259" key="7">
    <source>
        <dbReference type="Pfam" id="PF02687"/>
    </source>
</evidence>
<feature type="domain" description="ABC3 transporter permease C-terminal" evidence="7">
    <location>
        <begin position="63"/>
        <end position="176"/>
    </location>
</feature>
<dbReference type="RefSeq" id="WP_204602470.1">
    <property type="nucleotide sequence ID" value="NZ_JBHSED010000065.1"/>
</dbReference>